<dbReference type="Proteomes" id="UP001056610">
    <property type="component" value="Plasmid unnamed"/>
</dbReference>
<gene>
    <name evidence="1" type="ORF">M5I08_24820</name>
</gene>
<sequence>MTESVLPDIEEFYTREFSVYNPAGTVGVSCDGRGEVSALMLDEDALAFGEDELGREIVMLARLAREKYRMELRLFSLASLAAQGRNTDRMDRFYRRVQKLPTPEEYQDMETAEFARRYSA</sequence>
<evidence type="ECO:0000313" key="2">
    <source>
        <dbReference type="Proteomes" id="UP001056610"/>
    </source>
</evidence>
<accession>A0ABY4QSV7</accession>
<geneLocation type="plasmid" evidence="1 2">
    <name>unnamed</name>
</geneLocation>
<keyword evidence="2" id="KW-1185">Reference proteome</keyword>
<evidence type="ECO:0000313" key="1">
    <source>
        <dbReference type="EMBL" id="UQX13433.1"/>
    </source>
</evidence>
<keyword evidence="1" id="KW-0238">DNA-binding</keyword>
<protein>
    <submittedName>
        <fullName evidence="1">YbaB/EbfC family DNA-binding protein</fullName>
    </submittedName>
</protein>
<dbReference type="GO" id="GO:0003677">
    <property type="term" value="F:DNA binding"/>
    <property type="evidence" value="ECO:0007669"/>
    <property type="project" value="UniProtKB-KW"/>
</dbReference>
<organism evidence="1 2">
    <name type="scientific">Candidatus Mycobacterium methanotrophicum</name>
    <dbReference type="NCBI Taxonomy" id="2943498"/>
    <lineage>
        <taxon>Bacteria</taxon>
        <taxon>Bacillati</taxon>
        <taxon>Actinomycetota</taxon>
        <taxon>Actinomycetes</taxon>
        <taxon>Mycobacteriales</taxon>
        <taxon>Mycobacteriaceae</taxon>
        <taxon>Mycobacterium</taxon>
    </lineage>
</organism>
<keyword evidence="1" id="KW-0614">Plasmid</keyword>
<dbReference type="RefSeq" id="WP_219069435.1">
    <property type="nucleotide sequence ID" value="NZ_CAJUXY010000056.1"/>
</dbReference>
<name>A0ABY4QSV7_9MYCO</name>
<dbReference type="EMBL" id="CP097321">
    <property type="protein sequence ID" value="UQX13433.1"/>
    <property type="molecule type" value="Genomic_DNA"/>
</dbReference>
<proteinExistence type="predicted"/>
<reference evidence="1" key="1">
    <citation type="submission" date="2022-05" db="EMBL/GenBank/DDBJ databases">
        <title>A methanotrophic Mycobacterium dominates a cave microbial ecosystem.</title>
        <authorList>
            <person name="Van Spanning R.J.M."/>
            <person name="Guan Q."/>
            <person name="Melkonian C."/>
            <person name="Gallant J."/>
            <person name="Polerecky L."/>
            <person name="Flot J.-F."/>
            <person name="Brandt B.W."/>
            <person name="Braster M."/>
            <person name="Iturbe Espinoza P."/>
            <person name="Aerts J."/>
            <person name="Meima-Franke M."/>
            <person name="Piersma S.R."/>
            <person name="Bunduc C."/>
            <person name="Ummels R."/>
            <person name="Pain A."/>
            <person name="Fleming E.J."/>
            <person name="van der Wel N."/>
            <person name="Gherman V.D."/>
            <person name="Sarbu S.M."/>
            <person name="Bodelier P.L.E."/>
            <person name="Bitter W."/>
        </authorList>
    </citation>
    <scope>NUCLEOTIDE SEQUENCE</scope>
    <source>
        <strain evidence="1">Sulfur Cave</strain>
        <plasmid evidence="1">unnamed</plasmid>
    </source>
</reference>